<reference evidence="2" key="2">
    <citation type="submission" date="2015-01" db="EMBL/GenBank/DDBJ databases">
        <title>Evolutionary Origins and Diversification of the Mycorrhizal Mutualists.</title>
        <authorList>
            <consortium name="DOE Joint Genome Institute"/>
            <consortium name="Mycorrhizal Genomics Consortium"/>
            <person name="Kohler A."/>
            <person name="Kuo A."/>
            <person name="Nagy L.G."/>
            <person name="Floudas D."/>
            <person name="Copeland A."/>
            <person name="Barry K.W."/>
            <person name="Cichocki N."/>
            <person name="Veneault-Fourrey C."/>
            <person name="LaButti K."/>
            <person name="Lindquist E.A."/>
            <person name="Lipzen A."/>
            <person name="Lundell T."/>
            <person name="Morin E."/>
            <person name="Murat C."/>
            <person name="Riley R."/>
            <person name="Ohm R."/>
            <person name="Sun H."/>
            <person name="Tunlid A."/>
            <person name="Henrissat B."/>
            <person name="Grigoriev I.V."/>
            <person name="Hibbett D.S."/>
            <person name="Martin F."/>
        </authorList>
    </citation>
    <scope>NUCLEOTIDE SEQUENCE [LARGE SCALE GENOMIC DNA]</scope>
    <source>
        <strain evidence="2">MUT 4182</strain>
    </source>
</reference>
<dbReference type="OrthoDB" id="4062651at2759"/>
<dbReference type="EMBL" id="KN823012">
    <property type="protein sequence ID" value="KIO27225.1"/>
    <property type="molecule type" value="Genomic_DNA"/>
</dbReference>
<name>A0A0C3QAF1_9AGAM</name>
<proteinExistence type="predicted"/>
<evidence type="ECO:0000313" key="2">
    <source>
        <dbReference type="Proteomes" id="UP000054248"/>
    </source>
</evidence>
<evidence type="ECO:0000313" key="1">
    <source>
        <dbReference type="EMBL" id="KIO27225.1"/>
    </source>
</evidence>
<organism evidence="1 2">
    <name type="scientific">Tulasnella calospora MUT 4182</name>
    <dbReference type="NCBI Taxonomy" id="1051891"/>
    <lineage>
        <taxon>Eukaryota</taxon>
        <taxon>Fungi</taxon>
        <taxon>Dikarya</taxon>
        <taxon>Basidiomycota</taxon>
        <taxon>Agaricomycotina</taxon>
        <taxon>Agaricomycetes</taxon>
        <taxon>Cantharellales</taxon>
        <taxon>Tulasnellaceae</taxon>
        <taxon>Tulasnella</taxon>
    </lineage>
</organism>
<sequence>MSRYVPPIEDAMGQYISRASNDSELAEELCSVSELSRSDLESELLRVKELQRQLRENKSEKGLPVLESSYLELRAKKLKQAIDRAPRSRGVTNRGLLGSQVSPGTLSNSPILRIMEILISLRRPFDVTRGEIGVTLRELHRLVEADLLPQPHHERLGAILNEFEGVITYYPDDSHQKVVGFLIRSIYEDYLQHGECGVRPRLFTQLVERWRGLYDVDEDTLELLPHALAAEIAFSEMPLHEPKAKVILERAIEVCRRPFMEPGHKELSRRLLATTLVRLSQCLRREDCGQNSNTGLDGLRDAVDMFDDLAQSETSAAKGGVVGEGLMEALDDLALVLRRGGEIKEAMKVEAKLTQLQKRLNLGGSNRKT</sequence>
<dbReference type="AlphaFoldDB" id="A0A0C3QAF1"/>
<accession>A0A0C3QAF1</accession>
<reference evidence="1 2" key="1">
    <citation type="submission" date="2014-04" db="EMBL/GenBank/DDBJ databases">
        <authorList>
            <consortium name="DOE Joint Genome Institute"/>
            <person name="Kuo A."/>
            <person name="Girlanda M."/>
            <person name="Perotto S."/>
            <person name="Kohler A."/>
            <person name="Nagy L.G."/>
            <person name="Floudas D."/>
            <person name="Copeland A."/>
            <person name="Barry K.W."/>
            <person name="Cichocki N."/>
            <person name="Veneault-Fourrey C."/>
            <person name="LaButti K."/>
            <person name="Lindquist E.A."/>
            <person name="Lipzen A."/>
            <person name="Lundell T."/>
            <person name="Morin E."/>
            <person name="Murat C."/>
            <person name="Sun H."/>
            <person name="Tunlid A."/>
            <person name="Henrissat B."/>
            <person name="Grigoriev I.V."/>
            <person name="Hibbett D.S."/>
            <person name="Martin F."/>
            <person name="Nordberg H.P."/>
            <person name="Cantor M.N."/>
            <person name="Hua S.X."/>
        </authorList>
    </citation>
    <scope>NUCLEOTIDE SEQUENCE [LARGE SCALE GENOMIC DNA]</scope>
    <source>
        <strain evidence="1 2">MUT 4182</strain>
    </source>
</reference>
<protein>
    <submittedName>
        <fullName evidence="1">Uncharacterized protein</fullName>
    </submittedName>
</protein>
<gene>
    <name evidence="1" type="ORF">M407DRAFT_7393</name>
</gene>
<dbReference type="Proteomes" id="UP000054248">
    <property type="component" value="Unassembled WGS sequence"/>
</dbReference>
<dbReference type="HOGENOM" id="CLU_750469_0_0_1"/>
<keyword evidence="2" id="KW-1185">Reference proteome</keyword>